<dbReference type="Proteomes" id="UP001430172">
    <property type="component" value="Unassembled WGS sequence"/>
</dbReference>
<evidence type="ECO:0000313" key="2">
    <source>
        <dbReference type="EMBL" id="MBM6402064.1"/>
    </source>
</evidence>
<feature type="region of interest" description="Disordered" evidence="1">
    <location>
        <begin position="1"/>
        <end position="33"/>
    </location>
</feature>
<sequence length="118" mass="12672">MNTPMAASTTPRRSIRFEAAPPTRPRHPDGERRTTLAVVVDVVEGRGAAEAERVVAGRVDPRPDARADDALAEPFADPEADDGRAADPRRGGRDAGPVLRLEAIGCSPGCLRLRPDRR</sequence>
<dbReference type="RefSeq" id="WP_204132536.1">
    <property type="nucleotide sequence ID" value="NZ_JAFDVD010000021.1"/>
</dbReference>
<proteinExistence type="predicted"/>
<name>A0ABS2CQB7_9MICO</name>
<feature type="compositionally biased region" description="Basic and acidic residues" evidence="1">
    <location>
        <begin position="57"/>
        <end position="69"/>
    </location>
</feature>
<feature type="region of interest" description="Disordered" evidence="1">
    <location>
        <begin position="57"/>
        <end position="98"/>
    </location>
</feature>
<feature type="compositionally biased region" description="Basic and acidic residues" evidence="1">
    <location>
        <begin position="81"/>
        <end position="93"/>
    </location>
</feature>
<reference evidence="2" key="1">
    <citation type="submission" date="2021-02" db="EMBL/GenBank/DDBJ databases">
        <title>Phycicoccus sp. MQZ13P-5T, whole genome shotgun sequence.</title>
        <authorList>
            <person name="Tuo L."/>
        </authorList>
    </citation>
    <scope>NUCLEOTIDE SEQUENCE</scope>
    <source>
        <strain evidence="2">MQZ13P-5</strain>
    </source>
</reference>
<protein>
    <submittedName>
        <fullName evidence="2">Uncharacterized protein</fullName>
    </submittedName>
</protein>
<organism evidence="2 3">
    <name type="scientific">Phycicoccus sonneratiae</name>
    <dbReference type="NCBI Taxonomy" id="2807628"/>
    <lineage>
        <taxon>Bacteria</taxon>
        <taxon>Bacillati</taxon>
        <taxon>Actinomycetota</taxon>
        <taxon>Actinomycetes</taxon>
        <taxon>Micrococcales</taxon>
        <taxon>Intrasporangiaceae</taxon>
        <taxon>Phycicoccus</taxon>
    </lineage>
</organism>
<dbReference type="EMBL" id="JAFDVD010000021">
    <property type="protein sequence ID" value="MBM6402064.1"/>
    <property type="molecule type" value="Genomic_DNA"/>
</dbReference>
<evidence type="ECO:0000313" key="3">
    <source>
        <dbReference type="Proteomes" id="UP001430172"/>
    </source>
</evidence>
<gene>
    <name evidence="2" type="ORF">JQN70_16825</name>
</gene>
<accession>A0ABS2CQB7</accession>
<feature type="compositionally biased region" description="Polar residues" evidence="1">
    <location>
        <begin position="1"/>
        <end position="12"/>
    </location>
</feature>
<comment type="caution">
    <text evidence="2">The sequence shown here is derived from an EMBL/GenBank/DDBJ whole genome shotgun (WGS) entry which is preliminary data.</text>
</comment>
<evidence type="ECO:0000256" key="1">
    <source>
        <dbReference type="SAM" id="MobiDB-lite"/>
    </source>
</evidence>
<keyword evidence="3" id="KW-1185">Reference proteome</keyword>